<comment type="caution">
    <text evidence="6">The sequence shown here is derived from an EMBL/GenBank/DDBJ whole genome shotgun (WGS) entry which is preliminary data.</text>
</comment>
<dbReference type="Pfam" id="PF00884">
    <property type="entry name" value="Sulfatase"/>
    <property type="match status" value="1"/>
</dbReference>
<keyword evidence="4" id="KW-0106">Calcium</keyword>
<evidence type="ECO:0000256" key="2">
    <source>
        <dbReference type="ARBA" id="ARBA00022723"/>
    </source>
</evidence>
<sequence length="505" mass="57163">MKRIQRPIIFTVFIFFILKLVSCSQQPENRKPNFVLLLTDDQSYHLGMLGVPGLKTPNIDALAQKGTFFTKAYASAASCAPSRGSILTGMYPHSNGHWRNTVTPGLNAPDVDFTRNGSKIDKVGVHEDIPTLIEVLKQNGYFTGITEKWHLSPVWKFPFDFRDKANLKPSGSAQAMKDFITAANGKPFFIQANVDNTHRPFQSHIKINKELPRVHADSVELPPHWPNTPKTRQDYAEYLTTVQHADSVIGAIIQTVKDAGLLDNTIFIYSSDQGFCYHRAKATAYDWGVHVPLSITGPGILSNQISEDLIGHVDIMPTVLDFAGLDIPQTVQGLSLRPILEGKSKTLGRKYMVSEHNAHGPAPKEYYPTRSITDGKYRLMWNINYQNVPKVDIDSYATAENARKQPRALAWMPWDATPSDAWQNNAFEEIIFHKDEYPLAYKLLKNSMFRTEFELYDLENDPHETRNLSLNPEFSFKVDQMKAALTNWMQVTNDIGDPRSIPRRQ</sequence>
<dbReference type="RefSeq" id="WP_115868319.1">
    <property type="nucleotide sequence ID" value="NZ_QREG01000010.1"/>
</dbReference>
<dbReference type="EMBL" id="QREG01000010">
    <property type="protein sequence ID" value="RED98359.1"/>
    <property type="molecule type" value="Genomic_DNA"/>
</dbReference>
<dbReference type="CDD" id="cd16027">
    <property type="entry name" value="SGSH"/>
    <property type="match status" value="1"/>
</dbReference>
<dbReference type="SUPFAM" id="SSF53649">
    <property type="entry name" value="Alkaline phosphatase-like"/>
    <property type="match status" value="1"/>
</dbReference>
<feature type="domain" description="Sulfatase N-terminal" evidence="5">
    <location>
        <begin position="32"/>
        <end position="324"/>
    </location>
</feature>
<dbReference type="GO" id="GO:0004065">
    <property type="term" value="F:arylsulfatase activity"/>
    <property type="evidence" value="ECO:0007669"/>
    <property type="project" value="TreeGrafter"/>
</dbReference>
<evidence type="ECO:0000313" key="6">
    <source>
        <dbReference type="EMBL" id="RED98359.1"/>
    </source>
</evidence>
<dbReference type="PANTHER" id="PTHR42693:SF33">
    <property type="entry name" value="ARYLSULFATASE"/>
    <property type="match status" value="1"/>
</dbReference>
<dbReference type="InterPro" id="IPR050738">
    <property type="entry name" value="Sulfatase"/>
</dbReference>
<accession>A0A3D9L2B0</accession>
<comment type="similarity">
    <text evidence="1">Belongs to the sulfatase family.</text>
</comment>
<dbReference type="Proteomes" id="UP000256779">
    <property type="component" value="Unassembled WGS sequence"/>
</dbReference>
<dbReference type="InterPro" id="IPR017850">
    <property type="entry name" value="Alkaline_phosphatase_core_sf"/>
</dbReference>
<evidence type="ECO:0000259" key="5">
    <source>
        <dbReference type="Pfam" id="PF00884"/>
    </source>
</evidence>
<dbReference type="Gene3D" id="3.40.720.10">
    <property type="entry name" value="Alkaline Phosphatase, subunit A"/>
    <property type="match status" value="1"/>
</dbReference>
<gene>
    <name evidence="6" type="ORF">C7460_11029</name>
</gene>
<protein>
    <submittedName>
        <fullName evidence="6">N-sulfoglucosamine sulfohydrolase</fullName>
    </submittedName>
</protein>
<dbReference type="PANTHER" id="PTHR42693">
    <property type="entry name" value="ARYLSULFATASE FAMILY MEMBER"/>
    <property type="match status" value="1"/>
</dbReference>
<evidence type="ECO:0000256" key="3">
    <source>
        <dbReference type="ARBA" id="ARBA00022801"/>
    </source>
</evidence>
<evidence type="ECO:0000256" key="1">
    <source>
        <dbReference type="ARBA" id="ARBA00008779"/>
    </source>
</evidence>
<proteinExistence type="inferred from homology"/>
<dbReference type="PROSITE" id="PS00523">
    <property type="entry name" value="SULFATASE_1"/>
    <property type="match status" value="1"/>
</dbReference>
<reference evidence="6 7" key="1">
    <citation type="submission" date="2018-07" db="EMBL/GenBank/DDBJ databases">
        <title>Genomic Encyclopedia of Type Strains, Phase IV (KMG-IV): sequencing the most valuable type-strain genomes for metagenomic binning, comparative biology and taxonomic classification.</title>
        <authorList>
            <person name="Goeker M."/>
        </authorList>
    </citation>
    <scope>NUCLEOTIDE SEQUENCE [LARGE SCALE GENOMIC DNA]</scope>
    <source>
        <strain evidence="6 7">DSM 4134</strain>
    </source>
</reference>
<dbReference type="OrthoDB" id="975025at2"/>
<dbReference type="InterPro" id="IPR024607">
    <property type="entry name" value="Sulfatase_CS"/>
</dbReference>
<keyword evidence="7" id="KW-1185">Reference proteome</keyword>
<name>A0A3D9L2B0_MARFU</name>
<dbReference type="InterPro" id="IPR000917">
    <property type="entry name" value="Sulfatase_N"/>
</dbReference>
<organism evidence="6 7">
    <name type="scientific">Marinoscillum furvescens DSM 4134</name>
    <dbReference type="NCBI Taxonomy" id="1122208"/>
    <lineage>
        <taxon>Bacteria</taxon>
        <taxon>Pseudomonadati</taxon>
        <taxon>Bacteroidota</taxon>
        <taxon>Cytophagia</taxon>
        <taxon>Cytophagales</taxon>
        <taxon>Reichenbachiellaceae</taxon>
        <taxon>Marinoscillum</taxon>
    </lineage>
</organism>
<evidence type="ECO:0000313" key="7">
    <source>
        <dbReference type="Proteomes" id="UP000256779"/>
    </source>
</evidence>
<keyword evidence="3 6" id="KW-0378">Hydrolase</keyword>
<dbReference type="GO" id="GO:0046872">
    <property type="term" value="F:metal ion binding"/>
    <property type="evidence" value="ECO:0007669"/>
    <property type="project" value="UniProtKB-KW"/>
</dbReference>
<keyword evidence="2" id="KW-0479">Metal-binding</keyword>
<evidence type="ECO:0000256" key="4">
    <source>
        <dbReference type="ARBA" id="ARBA00022837"/>
    </source>
</evidence>
<dbReference type="AlphaFoldDB" id="A0A3D9L2B0"/>